<keyword evidence="2" id="KW-1185">Reference proteome</keyword>
<name>U6M852_EIMMA</name>
<sequence>MDARLQQCEILLLEQKTVLKQQEKEHQNAILQRRKVVKWEGTQKGITQLGEAQDPQNVLTPRRLQHREVAALLFACPLGLTRWEFVQLLAGAQEHPEGWIENVKRRATADAMVLLFREELDETFRATRELLEGMGSHVTSTGAHLSFPLFAAKLGSPTFPETYPPVVIGVFVCAVRSQGLVKRQELFTAMQRTDKKESINNAVLEVDTDAIEAELTTTALEVPLVPYAKKACRFLQNTKTMLRESTLNLRLLQFHMGITPDGPVPIWTLREVLDNSGLCLSKMHIHVRHLHFPTFQTAVAAAIRRGLITLQKDFAENIHLK</sequence>
<dbReference type="EMBL" id="HG719760">
    <property type="protein sequence ID" value="CDJ58629.1"/>
    <property type="molecule type" value="Genomic_DNA"/>
</dbReference>
<organism evidence="1 2">
    <name type="scientific">Eimeria maxima</name>
    <name type="common">Coccidian parasite</name>
    <dbReference type="NCBI Taxonomy" id="5804"/>
    <lineage>
        <taxon>Eukaryota</taxon>
        <taxon>Sar</taxon>
        <taxon>Alveolata</taxon>
        <taxon>Apicomplexa</taxon>
        <taxon>Conoidasida</taxon>
        <taxon>Coccidia</taxon>
        <taxon>Eucoccidiorida</taxon>
        <taxon>Eimeriorina</taxon>
        <taxon>Eimeriidae</taxon>
        <taxon>Eimeria</taxon>
    </lineage>
</organism>
<dbReference type="GeneID" id="25334262"/>
<dbReference type="RefSeq" id="XP_013335277.1">
    <property type="nucleotide sequence ID" value="XM_013479823.1"/>
</dbReference>
<dbReference type="VEuPathDB" id="ToxoDB:EMWEY_00002760"/>
<gene>
    <name evidence="1" type="ORF">EMWEY_00002760</name>
</gene>
<reference evidence="1" key="1">
    <citation type="submission" date="2013-10" db="EMBL/GenBank/DDBJ databases">
        <title>Genomic analysis of the causative agents of coccidiosis in chickens.</title>
        <authorList>
            <person name="Reid A.J."/>
            <person name="Blake D."/>
            <person name="Billington K."/>
            <person name="Browne H."/>
            <person name="Dunn M."/>
            <person name="Hung S."/>
            <person name="Kawahara F."/>
            <person name="Miranda-Saavedra D."/>
            <person name="Mourier T."/>
            <person name="Nagra H."/>
            <person name="Otto T.D."/>
            <person name="Rawlings N."/>
            <person name="Sanchez A."/>
            <person name="Sanders M."/>
            <person name="Subramaniam C."/>
            <person name="Tay Y."/>
            <person name="Dear P."/>
            <person name="Doerig C."/>
            <person name="Gruber A."/>
            <person name="Parkinson J."/>
            <person name="Shirley M."/>
            <person name="Wan K.L."/>
            <person name="Berriman M."/>
            <person name="Tomley F."/>
            <person name="Pain A."/>
        </authorList>
    </citation>
    <scope>NUCLEOTIDE SEQUENCE [LARGE SCALE GENOMIC DNA]</scope>
    <source>
        <strain evidence="1">Weybridge</strain>
    </source>
</reference>
<proteinExistence type="predicted"/>
<dbReference type="AlphaFoldDB" id="U6M852"/>
<evidence type="ECO:0000313" key="1">
    <source>
        <dbReference type="EMBL" id="CDJ58629.1"/>
    </source>
</evidence>
<evidence type="ECO:0000313" key="2">
    <source>
        <dbReference type="Proteomes" id="UP000030763"/>
    </source>
</evidence>
<reference evidence="1" key="2">
    <citation type="submission" date="2013-10" db="EMBL/GenBank/DDBJ databases">
        <authorList>
            <person name="Aslett M."/>
        </authorList>
    </citation>
    <scope>NUCLEOTIDE SEQUENCE [LARGE SCALE GENOMIC DNA]</scope>
    <source>
        <strain evidence="1">Weybridge</strain>
    </source>
</reference>
<dbReference type="OrthoDB" id="329772at2759"/>
<accession>U6M852</accession>
<dbReference type="Proteomes" id="UP000030763">
    <property type="component" value="Unassembled WGS sequence"/>
</dbReference>
<protein>
    <submittedName>
        <fullName evidence="1">Uncharacterized protein</fullName>
    </submittedName>
</protein>